<dbReference type="PANTHER" id="PTHR24078:SF288">
    <property type="entry name" value="DNAJ HOMOLOG SUBFAMILY B MEMBER 4"/>
    <property type="match status" value="1"/>
</dbReference>
<organism evidence="3 4">
    <name type="scientific">Knipowitschia caucasica</name>
    <name type="common">Caucasian dwarf goby</name>
    <name type="synonym">Pomatoschistus caucasicus</name>
    <dbReference type="NCBI Taxonomy" id="637954"/>
    <lineage>
        <taxon>Eukaryota</taxon>
        <taxon>Metazoa</taxon>
        <taxon>Chordata</taxon>
        <taxon>Craniata</taxon>
        <taxon>Vertebrata</taxon>
        <taxon>Euteleostomi</taxon>
        <taxon>Actinopterygii</taxon>
        <taxon>Neopterygii</taxon>
        <taxon>Teleostei</taxon>
        <taxon>Neoteleostei</taxon>
        <taxon>Acanthomorphata</taxon>
        <taxon>Gobiaria</taxon>
        <taxon>Gobiiformes</taxon>
        <taxon>Gobioidei</taxon>
        <taxon>Gobiidae</taxon>
        <taxon>Gobiinae</taxon>
        <taxon>Knipowitschia</taxon>
    </lineage>
</organism>
<dbReference type="PROSITE" id="PS50076">
    <property type="entry name" value="DNAJ_2"/>
    <property type="match status" value="1"/>
</dbReference>
<dbReference type="InterPro" id="IPR002939">
    <property type="entry name" value="DnaJ_C"/>
</dbReference>
<dbReference type="Pfam" id="PF00226">
    <property type="entry name" value="DnaJ"/>
    <property type="match status" value="1"/>
</dbReference>
<dbReference type="GO" id="GO:0006457">
    <property type="term" value="P:protein folding"/>
    <property type="evidence" value="ECO:0007669"/>
    <property type="project" value="InterPro"/>
</dbReference>
<dbReference type="SUPFAM" id="SSF49493">
    <property type="entry name" value="HSP40/DnaJ peptide-binding domain"/>
    <property type="match status" value="2"/>
</dbReference>
<dbReference type="FunFam" id="2.60.260.20:FF:000002">
    <property type="entry name" value="Dnaj homolog subfamily b member"/>
    <property type="match status" value="1"/>
</dbReference>
<dbReference type="Proteomes" id="UP001497482">
    <property type="component" value="Chromosome 14"/>
</dbReference>
<proteinExistence type="predicted"/>
<dbReference type="Gene3D" id="1.10.287.110">
    <property type="entry name" value="DnaJ domain"/>
    <property type="match status" value="1"/>
</dbReference>
<evidence type="ECO:0000313" key="3">
    <source>
        <dbReference type="EMBL" id="CAL1580908.1"/>
    </source>
</evidence>
<gene>
    <name evidence="3" type="ORF">KC01_LOCUS11698</name>
</gene>
<accession>A0AAV2JVX5</accession>
<sequence length="331" mass="37028">MGKDYYKALGISKGASEDDVKKAYRKQALKWHPDKNKSPAAEERFKEIAEAYDVLSDPKKREIYDQYGEEGLKGGNGPSGDGGPGSTFTYTFHGDPHATFATFFGGSNPFEMFFGRKPNNNGRDEEDMDVDGSFPAFNMNGFPRDGRSRKQDPPIVHELRVTLEEVFHGCTKRMKISRKRVNPDGRTVRTEDKILTIEIKRGWKEGTKITFPREGDESASTIPADIVFVIKDKPHPQFRREGSNIVYPVKVSLRQSLCGCSVTVSTIDGKSCNMKITDVIKPGMRRTVAGQGLPLPKTPEQRGDLVVEFDVNFPENLPSNAKDVLKRHLPT</sequence>
<evidence type="ECO:0000313" key="4">
    <source>
        <dbReference type="Proteomes" id="UP001497482"/>
    </source>
</evidence>
<dbReference type="GO" id="GO:0005829">
    <property type="term" value="C:cytosol"/>
    <property type="evidence" value="ECO:0007669"/>
    <property type="project" value="TreeGrafter"/>
</dbReference>
<dbReference type="GO" id="GO:0000122">
    <property type="term" value="P:negative regulation of transcription by RNA polymerase II"/>
    <property type="evidence" value="ECO:0007669"/>
    <property type="project" value="TreeGrafter"/>
</dbReference>
<dbReference type="SMART" id="SM00271">
    <property type="entry name" value="DnaJ"/>
    <property type="match status" value="1"/>
</dbReference>
<dbReference type="FunFam" id="2.60.260.20:FF:000038">
    <property type="entry name" value="DnaJ heat shock protein family (Hsp40) member B4"/>
    <property type="match status" value="1"/>
</dbReference>
<dbReference type="PROSITE" id="PS00636">
    <property type="entry name" value="DNAJ_1"/>
    <property type="match status" value="1"/>
</dbReference>
<dbReference type="GO" id="GO:0051082">
    <property type="term" value="F:unfolded protein binding"/>
    <property type="evidence" value="ECO:0007669"/>
    <property type="project" value="InterPro"/>
</dbReference>
<dbReference type="InterPro" id="IPR001623">
    <property type="entry name" value="DnaJ_domain"/>
</dbReference>
<protein>
    <recommendedName>
        <fullName evidence="2">J domain-containing protein</fullName>
    </recommendedName>
</protein>
<dbReference type="PANTHER" id="PTHR24078">
    <property type="entry name" value="DNAJ HOMOLOG SUBFAMILY C MEMBER"/>
    <property type="match status" value="1"/>
</dbReference>
<dbReference type="SUPFAM" id="SSF46565">
    <property type="entry name" value="Chaperone J-domain"/>
    <property type="match status" value="1"/>
</dbReference>
<dbReference type="PRINTS" id="PR00625">
    <property type="entry name" value="JDOMAIN"/>
</dbReference>
<dbReference type="CDD" id="cd06257">
    <property type="entry name" value="DnaJ"/>
    <property type="match status" value="1"/>
</dbReference>
<dbReference type="AlphaFoldDB" id="A0AAV2JVX5"/>
<evidence type="ECO:0000256" key="1">
    <source>
        <dbReference type="ARBA" id="ARBA00023186"/>
    </source>
</evidence>
<evidence type="ECO:0000259" key="2">
    <source>
        <dbReference type="PROSITE" id="PS50076"/>
    </source>
</evidence>
<name>A0AAV2JVX5_KNICA</name>
<dbReference type="InterPro" id="IPR051339">
    <property type="entry name" value="DnaJ_subfamily_B"/>
</dbReference>
<dbReference type="InterPro" id="IPR018253">
    <property type="entry name" value="DnaJ_domain_CS"/>
</dbReference>
<dbReference type="Pfam" id="PF01556">
    <property type="entry name" value="DnaJ_C"/>
    <property type="match status" value="1"/>
</dbReference>
<dbReference type="Gene3D" id="2.60.260.20">
    <property type="entry name" value="Urease metallochaperone UreE, N-terminal domain"/>
    <property type="match status" value="2"/>
</dbReference>
<dbReference type="InterPro" id="IPR008971">
    <property type="entry name" value="HSP40/DnaJ_pept-bd"/>
</dbReference>
<keyword evidence="4" id="KW-1185">Reference proteome</keyword>
<feature type="domain" description="J" evidence="2">
    <location>
        <begin position="4"/>
        <end position="68"/>
    </location>
</feature>
<dbReference type="GO" id="GO:0051087">
    <property type="term" value="F:protein-folding chaperone binding"/>
    <property type="evidence" value="ECO:0007669"/>
    <property type="project" value="TreeGrafter"/>
</dbReference>
<dbReference type="EMBL" id="OZ035836">
    <property type="protein sequence ID" value="CAL1580908.1"/>
    <property type="molecule type" value="Genomic_DNA"/>
</dbReference>
<dbReference type="CDD" id="cd10747">
    <property type="entry name" value="DnaJ_C"/>
    <property type="match status" value="1"/>
</dbReference>
<keyword evidence="1" id="KW-0143">Chaperone</keyword>
<dbReference type="InterPro" id="IPR036869">
    <property type="entry name" value="J_dom_sf"/>
</dbReference>
<dbReference type="FunFam" id="1.10.287.110:FF:000005">
    <property type="entry name" value="DnaJ (Hsp40) homolog, subfamily B, member 4"/>
    <property type="match status" value="1"/>
</dbReference>
<reference evidence="3 4" key="1">
    <citation type="submission" date="2024-04" db="EMBL/GenBank/DDBJ databases">
        <authorList>
            <person name="Waldvogel A.-M."/>
            <person name="Schoenle A."/>
        </authorList>
    </citation>
    <scope>NUCLEOTIDE SEQUENCE [LARGE SCALE GENOMIC DNA]</scope>
</reference>